<gene>
    <name evidence="6" type="ORF">FHT02_003761</name>
</gene>
<dbReference type="Proteomes" id="UP000527143">
    <property type="component" value="Unassembled WGS sequence"/>
</dbReference>
<evidence type="ECO:0000256" key="3">
    <source>
        <dbReference type="ARBA" id="ARBA00022777"/>
    </source>
</evidence>
<feature type="domain" description="Protein kinase" evidence="5">
    <location>
        <begin position="1"/>
        <end position="266"/>
    </location>
</feature>
<evidence type="ECO:0000256" key="1">
    <source>
        <dbReference type="ARBA" id="ARBA00022679"/>
    </source>
</evidence>
<keyword evidence="6" id="KW-0723">Serine/threonine-protein kinase</keyword>
<comment type="caution">
    <text evidence="6">The sequence shown here is derived from an EMBL/GenBank/DDBJ whole genome shotgun (WGS) entry which is preliminary data.</text>
</comment>
<evidence type="ECO:0000259" key="5">
    <source>
        <dbReference type="PROSITE" id="PS50011"/>
    </source>
</evidence>
<dbReference type="EMBL" id="JACIJF010000018">
    <property type="protein sequence ID" value="MBB5712501.1"/>
    <property type="molecule type" value="Genomic_DNA"/>
</dbReference>
<protein>
    <submittedName>
        <fullName evidence="6">Serine/threonine protein kinase</fullName>
    </submittedName>
</protein>
<dbReference type="SUPFAM" id="SSF56112">
    <property type="entry name" value="Protein kinase-like (PK-like)"/>
    <property type="match status" value="1"/>
</dbReference>
<sequence length="289" mass="31507">MISLNGYKFSEARYGSATIRRAVAEHLPPLVLLDEGGQSLAENAALCARALEVGSSFSNLWAEEPIGLVEVDGRQSLAFADNRITRLDGLLGRPMDISHFLSVASAVTEAVAQMHRSGHVHRALRPWHLFLRPDNNVGIVGLGRVQGLSSDIEHDVLEASADDLAYVAPEQIRRPARSDEHSDLYALGIIFYEMLAARRPFDGGDPLEWAHAHTALTALPPSTLRPLIPSAVSDLIMRLLSKDPEDRFQSAGSLREALKRLASAWLRPGIERIGAHASARAWPGRAARA</sequence>
<accession>A0A840YS40</accession>
<evidence type="ECO:0000313" key="6">
    <source>
        <dbReference type="EMBL" id="MBB5712501.1"/>
    </source>
</evidence>
<keyword evidence="3 6" id="KW-0418">Kinase</keyword>
<proteinExistence type="predicted"/>
<dbReference type="InterPro" id="IPR011009">
    <property type="entry name" value="Kinase-like_dom_sf"/>
</dbReference>
<dbReference type="GO" id="GO:0004674">
    <property type="term" value="F:protein serine/threonine kinase activity"/>
    <property type="evidence" value="ECO:0007669"/>
    <property type="project" value="UniProtKB-KW"/>
</dbReference>
<evidence type="ECO:0000256" key="2">
    <source>
        <dbReference type="ARBA" id="ARBA00022741"/>
    </source>
</evidence>
<dbReference type="AlphaFoldDB" id="A0A840YS40"/>
<keyword evidence="7" id="KW-1185">Reference proteome</keyword>
<keyword evidence="4" id="KW-0067">ATP-binding</keyword>
<dbReference type="Gene3D" id="1.10.510.10">
    <property type="entry name" value="Transferase(Phosphotransferase) domain 1"/>
    <property type="match status" value="1"/>
</dbReference>
<dbReference type="PANTHER" id="PTHR43289">
    <property type="entry name" value="MITOGEN-ACTIVATED PROTEIN KINASE KINASE KINASE 20-RELATED"/>
    <property type="match status" value="1"/>
</dbReference>
<dbReference type="Pfam" id="PF00069">
    <property type="entry name" value="Pkinase"/>
    <property type="match status" value="1"/>
</dbReference>
<dbReference type="RefSeq" id="WP_184091066.1">
    <property type="nucleotide sequence ID" value="NZ_JACIJF010000018.1"/>
</dbReference>
<dbReference type="PANTHER" id="PTHR43289:SF6">
    <property type="entry name" value="SERINE_THREONINE-PROTEIN KINASE NEKL-3"/>
    <property type="match status" value="1"/>
</dbReference>
<keyword evidence="1" id="KW-0808">Transferase</keyword>
<dbReference type="GO" id="GO:0005524">
    <property type="term" value="F:ATP binding"/>
    <property type="evidence" value="ECO:0007669"/>
    <property type="project" value="UniProtKB-KW"/>
</dbReference>
<organism evidence="6 7">
    <name type="scientific">Sphingomonas xinjiangensis</name>
    <dbReference type="NCBI Taxonomy" id="643568"/>
    <lineage>
        <taxon>Bacteria</taxon>
        <taxon>Pseudomonadati</taxon>
        <taxon>Pseudomonadota</taxon>
        <taxon>Alphaproteobacteria</taxon>
        <taxon>Sphingomonadales</taxon>
        <taxon>Sphingomonadaceae</taxon>
        <taxon>Sphingomonas</taxon>
    </lineage>
</organism>
<keyword evidence="2" id="KW-0547">Nucleotide-binding</keyword>
<reference evidence="6 7" key="1">
    <citation type="submission" date="2020-08" db="EMBL/GenBank/DDBJ databases">
        <title>Genomic Encyclopedia of Type Strains, Phase IV (KMG-IV): sequencing the most valuable type-strain genomes for metagenomic binning, comparative biology and taxonomic classification.</title>
        <authorList>
            <person name="Goeker M."/>
        </authorList>
    </citation>
    <scope>NUCLEOTIDE SEQUENCE [LARGE SCALE GENOMIC DNA]</scope>
    <source>
        <strain evidence="6 7">DSM 26736</strain>
    </source>
</reference>
<dbReference type="InterPro" id="IPR000719">
    <property type="entry name" value="Prot_kinase_dom"/>
</dbReference>
<dbReference type="SMART" id="SM00220">
    <property type="entry name" value="S_TKc"/>
    <property type="match status" value="1"/>
</dbReference>
<evidence type="ECO:0000256" key="4">
    <source>
        <dbReference type="ARBA" id="ARBA00022840"/>
    </source>
</evidence>
<name>A0A840YS40_9SPHN</name>
<evidence type="ECO:0000313" key="7">
    <source>
        <dbReference type="Proteomes" id="UP000527143"/>
    </source>
</evidence>
<dbReference type="PROSITE" id="PS50011">
    <property type="entry name" value="PROTEIN_KINASE_DOM"/>
    <property type="match status" value="1"/>
</dbReference>